<dbReference type="EC" id="4.2.1.11" evidence="3"/>
<protein>
    <recommendedName>
        <fullName evidence="3">phosphopyruvate hydratase</fullName>
        <ecNumber evidence="3">4.2.1.11</ecNumber>
    </recommendedName>
</protein>
<feature type="domain" description="Enolase C-terminal TIM barrel" evidence="6">
    <location>
        <begin position="2"/>
        <end position="35"/>
    </location>
</feature>
<dbReference type="GO" id="GO:0004634">
    <property type="term" value="F:phosphopyruvate hydratase activity"/>
    <property type="evidence" value="ECO:0007669"/>
    <property type="project" value="UniProtKB-EC"/>
</dbReference>
<dbReference type="InterPro" id="IPR020809">
    <property type="entry name" value="Enolase_CS"/>
</dbReference>
<name>A0AAU9LBG4_9ASTR</name>
<organism evidence="7 8">
    <name type="scientific">Lactuca virosa</name>
    <dbReference type="NCBI Taxonomy" id="75947"/>
    <lineage>
        <taxon>Eukaryota</taxon>
        <taxon>Viridiplantae</taxon>
        <taxon>Streptophyta</taxon>
        <taxon>Embryophyta</taxon>
        <taxon>Tracheophyta</taxon>
        <taxon>Spermatophyta</taxon>
        <taxon>Magnoliopsida</taxon>
        <taxon>eudicotyledons</taxon>
        <taxon>Gunneridae</taxon>
        <taxon>Pentapetalae</taxon>
        <taxon>asterids</taxon>
        <taxon>campanulids</taxon>
        <taxon>Asterales</taxon>
        <taxon>Asteraceae</taxon>
        <taxon>Cichorioideae</taxon>
        <taxon>Cichorieae</taxon>
        <taxon>Lactucinae</taxon>
        <taxon>Lactuca</taxon>
    </lineage>
</organism>
<dbReference type="Gene3D" id="3.20.20.120">
    <property type="entry name" value="Enolase-like C-terminal domain"/>
    <property type="match status" value="1"/>
</dbReference>
<evidence type="ECO:0000256" key="4">
    <source>
        <dbReference type="ARBA" id="ARBA00023152"/>
    </source>
</evidence>
<proteinExistence type="inferred from homology"/>
<keyword evidence="4" id="KW-0324">Glycolysis</keyword>
<evidence type="ECO:0000256" key="1">
    <source>
        <dbReference type="ARBA" id="ARBA00005031"/>
    </source>
</evidence>
<dbReference type="Pfam" id="PF00113">
    <property type="entry name" value="Enolase_C"/>
    <property type="match status" value="1"/>
</dbReference>
<dbReference type="InterPro" id="IPR020810">
    <property type="entry name" value="Enolase_C"/>
</dbReference>
<accession>A0AAU9LBG4</accession>
<reference evidence="7 8" key="1">
    <citation type="submission" date="2022-01" db="EMBL/GenBank/DDBJ databases">
        <authorList>
            <person name="Xiong W."/>
            <person name="Schranz E."/>
        </authorList>
    </citation>
    <scope>NUCLEOTIDE SEQUENCE [LARGE SCALE GENOMIC DNA]</scope>
</reference>
<comment type="caution">
    <text evidence="7">The sequence shown here is derived from an EMBL/GenBank/DDBJ whole genome shotgun (WGS) entry which is preliminary data.</text>
</comment>
<keyword evidence="5" id="KW-0456">Lyase</keyword>
<sequence length="113" mass="13076">MSNPKNVERAIEEHACNAVLLKVNQVGSMTEAIKWVLPPVRERSAKYNQKVNNGYALTMMRMEAFTEPERRAFIHEVFDSMLSIGGCEYPFRPRAQMVVYFLICKILDIRSHI</sequence>
<keyword evidence="8" id="KW-1185">Reference proteome</keyword>
<comment type="similarity">
    <text evidence="2">Belongs to the enolase family.</text>
</comment>
<dbReference type="SUPFAM" id="SSF51604">
    <property type="entry name" value="Enolase C-terminal domain-like"/>
    <property type="match status" value="1"/>
</dbReference>
<dbReference type="EMBL" id="CAKMRJ010000001">
    <property type="protein sequence ID" value="CAH1412824.1"/>
    <property type="molecule type" value="Genomic_DNA"/>
</dbReference>
<evidence type="ECO:0000256" key="2">
    <source>
        <dbReference type="ARBA" id="ARBA00009604"/>
    </source>
</evidence>
<evidence type="ECO:0000256" key="5">
    <source>
        <dbReference type="ARBA" id="ARBA00023239"/>
    </source>
</evidence>
<evidence type="ECO:0000256" key="3">
    <source>
        <dbReference type="ARBA" id="ARBA00012058"/>
    </source>
</evidence>
<dbReference type="AlphaFoldDB" id="A0AAU9LBG4"/>
<dbReference type="GO" id="GO:0006096">
    <property type="term" value="P:glycolytic process"/>
    <property type="evidence" value="ECO:0007669"/>
    <property type="project" value="UniProtKB-KW"/>
</dbReference>
<evidence type="ECO:0000259" key="6">
    <source>
        <dbReference type="Pfam" id="PF00113"/>
    </source>
</evidence>
<dbReference type="Proteomes" id="UP001157418">
    <property type="component" value="Unassembled WGS sequence"/>
</dbReference>
<evidence type="ECO:0000313" key="8">
    <source>
        <dbReference type="Proteomes" id="UP001157418"/>
    </source>
</evidence>
<comment type="pathway">
    <text evidence="1">Carbohydrate degradation; glycolysis; pyruvate from D-glyceraldehyde 3-phosphate: step 4/5.</text>
</comment>
<dbReference type="PROSITE" id="PS00164">
    <property type="entry name" value="ENOLASE"/>
    <property type="match status" value="1"/>
</dbReference>
<evidence type="ECO:0000313" key="7">
    <source>
        <dbReference type="EMBL" id="CAH1412824.1"/>
    </source>
</evidence>
<dbReference type="InterPro" id="IPR036849">
    <property type="entry name" value="Enolase-like_C_sf"/>
</dbReference>
<gene>
    <name evidence="7" type="ORF">LVIROSA_LOCUS814</name>
</gene>